<evidence type="ECO:0000256" key="1">
    <source>
        <dbReference type="ARBA" id="ARBA00004123"/>
    </source>
</evidence>
<feature type="compositionally biased region" description="Low complexity" evidence="13">
    <location>
        <begin position="1304"/>
        <end position="1321"/>
    </location>
</feature>
<feature type="compositionally biased region" description="Low complexity" evidence="13">
    <location>
        <begin position="1018"/>
        <end position="1032"/>
    </location>
</feature>
<evidence type="ECO:0000313" key="16">
    <source>
        <dbReference type="Proteomes" id="UP001445076"/>
    </source>
</evidence>
<dbReference type="InterPro" id="IPR007797">
    <property type="entry name" value="AF4/FMR2"/>
</dbReference>
<feature type="compositionally biased region" description="Polar residues" evidence="13">
    <location>
        <begin position="445"/>
        <end position="459"/>
    </location>
</feature>
<feature type="compositionally biased region" description="Polar residues" evidence="13">
    <location>
        <begin position="678"/>
        <end position="699"/>
    </location>
</feature>
<evidence type="ECO:0000259" key="14">
    <source>
        <dbReference type="Pfam" id="PF18876"/>
    </source>
</evidence>
<evidence type="ECO:0000256" key="2">
    <source>
        <dbReference type="ARBA" id="ARBA00007354"/>
    </source>
</evidence>
<feature type="compositionally biased region" description="Basic and acidic residues" evidence="13">
    <location>
        <begin position="318"/>
        <end position="339"/>
    </location>
</feature>
<feature type="compositionally biased region" description="Low complexity" evidence="13">
    <location>
        <begin position="728"/>
        <end position="739"/>
    </location>
</feature>
<feature type="compositionally biased region" description="Polar residues" evidence="13">
    <location>
        <begin position="1143"/>
        <end position="1156"/>
    </location>
</feature>
<feature type="compositionally biased region" description="Polar residues" evidence="13">
    <location>
        <begin position="589"/>
        <end position="599"/>
    </location>
</feature>
<dbReference type="GO" id="GO:0007366">
    <property type="term" value="P:periodic partitioning by pair rule gene"/>
    <property type="evidence" value="ECO:0007669"/>
    <property type="project" value="UniProtKB-KW"/>
</dbReference>
<feature type="compositionally biased region" description="Basic and acidic residues" evidence="13">
    <location>
        <begin position="1042"/>
        <end position="1051"/>
    </location>
</feature>
<feature type="compositionally biased region" description="Low complexity" evidence="13">
    <location>
        <begin position="385"/>
        <end position="403"/>
    </location>
</feature>
<evidence type="ECO:0000256" key="7">
    <source>
        <dbReference type="ARBA" id="ARBA00023015"/>
    </source>
</evidence>
<feature type="compositionally biased region" description="Basic and acidic residues" evidence="13">
    <location>
        <begin position="960"/>
        <end position="980"/>
    </location>
</feature>
<evidence type="ECO:0000256" key="9">
    <source>
        <dbReference type="ARBA" id="ARBA00023163"/>
    </source>
</evidence>
<feature type="compositionally biased region" description="Low complexity" evidence="13">
    <location>
        <begin position="1260"/>
        <end position="1286"/>
    </location>
</feature>
<feature type="compositionally biased region" description="Polar residues" evidence="13">
    <location>
        <begin position="1237"/>
        <end position="1248"/>
    </location>
</feature>
<feature type="compositionally biased region" description="Basic and acidic residues" evidence="13">
    <location>
        <begin position="511"/>
        <end position="536"/>
    </location>
</feature>
<keyword evidence="6" id="KW-0562">Pair-rule protein</keyword>
<dbReference type="PANTHER" id="PTHR10528:SF17">
    <property type="entry name" value="AF4_FMR2 FAMILY MEMBER LILLI"/>
    <property type="match status" value="1"/>
</dbReference>
<dbReference type="InterPro" id="IPR043640">
    <property type="entry name" value="AF4/FMR2_CHD"/>
</dbReference>
<comment type="function">
    <text evidence="11">Has a role in transcriptional regulation. Acts in parallel with the Ras/MAPK and the PI3K/PKB pathways in the control of cell identity and cellular growth. Essential for regulation of the cytoskeleton and cell growth but not for cell proliferation or growth rate. Required specifically for the microtubule-based basal transport of lipid droplets. Plays a partially redundant function downstream of Raf in cell fate specification in the developing eye. Pair-rule protein that regulates embryonic cellularization, gastrulation and segmentation.</text>
</comment>
<feature type="compositionally biased region" description="Basic and acidic residues" evidence="13">
    <location>
        <begin position="1157"/>
        <end position="1173"/>
    </location>
</feature>
<evidence type="ECO:0000313" key="15">
    <source>
        <dbReference type="EMBL" id="KAK8754495.1"/>
    </source>
</evidence>
<feature type="compositionally biased region" description="Low complexity" evidence="13">
    <location>
        <begin position="1512"/>
        <end position="1523"/>
    </location>
</feature>
<feature type="compositionally biased region" description="Basic and acidic residues" evidence="13">
    <location>
        <begin position="822"/>
        <end position="834"/>
    </location>
</feature>
<comment type="caution">
    <text evidence="15">The sequence shown here is derived from an EMBL/GenBank/DDBJ whole genome shotgun (WGS) entry which is preliminary data.</text>
</comment>
<feature type="domain" description="AF4/FMR2 C-terminal homology" evidence="14">
    <location>
        <begin position="1361"/>
        <end position="1614"/>
    </location>
</feature>
<name>A0AAW0YSM8_CHEQU</name>
<sequence length="1614" mass="175831">MVTLVQCWSSDVDGAAEAPVHGWPLRNGQHDQPTTALKVDQRLHQDPPEVCKVEEFDGVVFMSRMSSRERASVKDRERLKQRAREMREYQAAQSGLQEREPQPVVFDVVRRSPNMTGIQDNNVERILGKYDNFARCGGSKMSMVGVEQQPPTPRPLHDPEAHLKPPLQVPGPGSSSSSKSSQRQLPPPQSSPNGTTRLSKTLPSSIKPPHPPSNHAHTKNGEVKGNLKGGPGPGPGDGGGGRKSGSCLVKGPLPPIKIDGGGLPVDKTIQQIMSEMTLKHPVSAIVQTPRHDHEQSFSFSMMPHKDKPARHTPLTSERLNKNLEMSRSKQSKALDESHANELILSEDSDDDMQARSGALVNNRPVSNSAQFGTPASQLQSSIGAPSNSIPPLSPISPKTSEESSSSDDTSDDSDVSSNNTSDDDQPEYSPKPQEDNMNAWKLDNFITQRKTNSPISQVTPAGGPVPGTRAESNPPSDATPSAPPPREKRDRRVSKPPTAFNSSGRGTRAALDLRGRGKPEKPGHYDDSSDDGEPHPRPIPRVSAELRQTPKHSRDHDSRARSSKTKASNSRLIGSDSDLDSESPGSRKPGSSQPSNGSISVGKGIPKVSEKTTKTSVSQGSRESVKKTSREKLDSSKKDSHIGAKSETGKSKREKKSMEFLPSDIDSDSDSDSIIDVVNTSPDKLQSRVTLSSQCTPSRTPKESLKVVPSPVKSVQASPHVSPMSCASVSNKSSVKRSSGGLSEAISSESLTSKSEDETHSPCRGQSSSQKVDIARDKGALVNRAFSTLVKKDKEGRERDQVEKNKKAKNVSDTRKVSGNKDISEKSERDRSRGISESSSIESKLETRPGASPIVNKLCKSPIVSAEPKVPIPQVQYENGVPKLTCTIPLSFIDKVPKSCVNGASFVSKTDIKEEVDKKKVLDNRTKEGKGKRKTCDPNTKAPEDVSKRKIITSIFGGVKRQDHESDEDKVKKEVKKETVDSDDEYERNEVKSSISVKEEPDETSMGRPVSVRQRNVSASPMSSISSDTSSSRQHRKRRKDRQIEKSPASHERKRSKSNSERQPLEYMSLTTGGSNSCDGCDLRRSRRDGSVDSEKCTSSRKRTHERDSSLESTRSSSRANSESGEKRSKKPKVSKGKDPSETAMSSPSMRSTSQRTVEDSQHVWTQDKEDSWQLKYPQRPQHSQQSSQYAQKGYNGVSEDAGVNHESELGEEEDGASAGSRSSHQRFYSKDKGEENGTTPSADSSGYVSRPASEHESRVGSSSYRSSGDQAKGSDLGGTDSSSSTAQLDNGTPMGVPLIQKQSASTTTCSSGSTTSAAAAVRPPSEQSLLHGQYANPQERLYTSYFEKRLPEVNRDYMGYLNMAKQLKHIADGETDRSMQAMKYLEAALYFILSGQAMETDHDTSASLTMYKDTLNFIKWVSSVFRRENQEGSINTKLAVISLRCQSLLSLKIYKMRRNEHKENQRQLNKYFQSYNKAGSVETAGSSGQQWGGQRATGSPSHLSQTPSPAGSVGSEGSQSSGYTTSTEGTRSKGGIAPPPVGQTPPHPQPPQGAHAIVPAVPVPVHIHALIIKQNQLSSHLASAHDMWIEADHYVFQNGMQDFFIELDRQVSP</sequence>
<feature type="compositionally biased region" description="Gly residues" evidence="13">
    <location>
        <begin position="227"/>
        <end position="243"/>
    </location>
</feature>
<keyword evidence="8" id="KW-0238">DNA-binding</keyword>
<dbReference type="EMBL" id="JARKIK010000001">
    <property type="protein sequence ID" value="KAK8754495.1"/>
    <property type="molecule type" value="Genomic_DNA"/>
</dbReference>
<feature type="compositionally biased region" description="Low complexity" evidence="13">
    <location>
        <begin position="170"/>
        <end position="184"/>
    </location>
</feature>
<organism evidence="15 16">
    <name type="scientific">Cherax quadricarinatus</name>
    <name type="common">Australian red claw crayfish</name>
    <dbReference type="NCBI Taxonomy" id="27406"/>
    <lineage>
        <taxon>Eukaryota</taxon>
        <taxon>Metazoa</taxon>
        <taxon>Ecdysozoa</taxon>
        <taxon>Arthropoda</taxon>
        <taxon>Crustacea</taxon>
        <taxon>Multicrustacea</taxon>
        <taxon>Malacostraca</taxon>
        <taxon>Eumalacostraca</taxon>
        <taxon>Eucarida</taxon>
        <taxon>Decapoda</taxon>
        <taxon>Pleocyemata</taxon>
        <taxon>Astacidea</taxon>
        <taxon>Parastacoidea</taxon>
        <taxon>Parastacidae</taxon>
        <taxon>Cherax</taxon>
    </lineage>
</organism>
<feature type="compositionally biased region" description="Pro residues" evidence="13">
    <location>
        <begin position="1538"/>
        <end position="1552"/>
    </location>
</feature>
<evidence type="ECO:0000256" key="8">
    <source>
        <dbReference type="ARBA" id="ARBA00023125"/>
    </source>
</evidence>
<keyword evidence="5" id="KW-0597">Phosphoprotein</keyword>
<feature type="region of interest" description="Disordered" evidence="13">
    <location>
        <begin position="923"/>
        <end position="1333"/>
    </location>
</feature>
<comment type="similarity">
    <text evidence="2">Belongs to the AF4 family.</text>
</comment>
<dbReference type="PANTHER" id="PTHR10528">
    <property type="entry name" value="AF4/FMR2 FAMILY MEMBER"/>
    <property type="match status" value="1"/>
</dbReference>
<dbReference type="GO" id="GO:0032783">
    <property type="term" value="C:super elongation complex"/>
    <property type="evidence" value="ECO:0007669"/>
    <property type="project" value="TreeGrafter"/>
</dbReference>
<evidence type="ECO:0000256" key="4">
    <source>
        <dbReference type="ARBA" id="ARBA00022473"/>
    </source>
</evidence>
<feature type="compositionally biased region" description="Low complexity" evidence="13">
    <location>
        <begin position="1111"/>
        <end position="1123"/>
    </location>
</feature>
<dbReference type="GO" id="GO:0003677">
    <property type="term" value="F:DNA binding"/>
    <property type="evidence" value="ECO:0007669"/>
    <property type="project" value="UniProtKB-KW"/>
</dbReference>
<evidence type="ECO:0000256" key="3">
    <source>
        <dbReference type="ARBA" id="ARBA00021888"/>
    </source>
</evidence>
<feature type="compositionally biased region" description="Polar residues" evidence="13">
    <location>
        <begin position="1069"/>
        <end position="1078"/>
    </location>
</feature>
<keyword evidence="10" id="KW-0539">Nucleus</keyword>
<evidence type="ECO:0000256" key="5">
    <source>
        <dbReference type="ARBA" id="ARBA00022553"/>
    </source>
</evidence>
<feature type="region of interest" description="Disordered" evidence="13">
    <location>
        <begin position="143"/>
        <end position="250"/>
    </location>
</feature>
<dbReference type="Proteomes" id="UP001445076">
    <property type="component" value="Unassembled WGS sequence"/>
</dbReference>
<keyword evidence="9" id="KW-0804">Transcription</keyword>
<feature type="compositionally biased region" description="Polar residues" evidence="13">
    <location>
        <begin position="193"/>
        <end position="204"/>
    </location>
</feature>
<evidence type="ECO:0000256" key="12">
    <source>
        <dbReference type="ARBA" id="ARBA00032149"/>
    </source>
</evidence>
<feature type="compositionally biased region" description="Basic and acidic residues" evidence="13">
    <location>
        <begin position="1081"/>
        <end position="1098"/>
    </location>
</feature>
<feature type="compositionally biased region" description="Polar residues" evidence="13">
    <location>
        <begin position="363"/>
        <end position="384"/>
    </location>
</feature>
<feature type="compositionally biased region" description="Basic and acidic residues" evidence="13">
    <location>
        <begin position="790"/>
        <end position="816"/>
    </location>
</feature>
<evidence type="ECO:0000256" key="10">
    <source>
        <dbReference type="ARBA" id="ARBA00023242"/>
    </source>
</evidence>
<feature type="compositionally biased region" description="Low complexity" evidence="13">
    <location>
        <begin position="706"/>
        <end position="719"/>
    </location>
</feature>
<feature type="compositionally biased region" description="Basic and acidic residues" evidence="13">
    <location>
        <begin position="623"/>
        <end position="651"/>
    </location>
</feature>
<keyword evidence="7" id="KW-0805">Transcription regulation</keyword>
<accession>A0AAW0YSM8</accession>
<comment type="subcellular location">
    <subcellularLocation>
        <location evidence="1">Nucleus</location>
    </subcellularLocation>
</comment>
<protein>
    <recommendedName>
        <fullName evidence="3">AF4/FMR2 family member lilli</fullName>
    </recommendedName>
    <alternativeName>
        <fullName evidence="12">Protein lilliputian</fullName>
    </alternativeName>
</protein>
<dbReference type="GO" id="GO:0010468">
    <property type="term" value="P:regulation of gene expression"/>
    <property type="evidence" value="ECO:0007669"/>
    <property type="project" value="InterPro"/>
</dbReference>
<gene>
    <name evidence="15" type="ORF">OTU49_016466</name>
</gene>
<feature type="non-terminal residue" evidence="15">
    <location>
        <position position="1614"/>
    </location>
</feature>
<feature type="compositionally biased region" description="Acidic residues" evidence="13">
    <location>
        <begin position="404"/>
        <end position="414"/>
    </location>
</feature>
<feature type="region of interest" description="Disordered" evidence="13">
    <location>
        <begin position="1482"/>
        <end position="1557"/>
    </location>
</feature>
<evidence type="ECO:0000256" key="13">
    <source>
        <dbReference type="SAM" id="MobiDB-lite"/>
    </source>
</evidence>
<reference evidence="15 16" key="1">
    <citation type="journal article" date="2024" name="BMC Genomics">
        <title>Genome assembly of redclaw crayfish (Cherax quadricarinatus) provides insights into its immune adaptation and hypoxia tolerance.</title>
        <authorList>
            <person name="Liu Z."/>
            <person name="Zheng J."/>
            <person name="Li H."/>
            <person name="Fang K."/>
            <person name="Wang S."/>
            <person name="He J."/>
            <person name="Zhou D."/>
            <person name="Weng S."/>
            <person name="Chi M."/>
            <person name="Gu Z."/>
            <person name="He J."/>
            <person name="Li F."/>
            <person name="Wang M."/>
        </authorList>
    </citation>
    <scope>NUCLEOTIDE SEQUENCE [LARGE SCALE GENOMIC DNA]</scope>
    <source>
        <strain evidence="15">ZL_2023a</strain>
    </source>
</reference>
<evidence type="ECO:0000256" key="11">
    <source>
        <dbReference type="ARBA" id="ARBA00024653"/>
    </source>
</evidence>
<proteinExistence type="inferred from homology"/>
<evidence type="ECO:0000256" key="6">
    <source>
        <dbReference type="ARBA" id="ARBA00022788"/>
    </source>
</evidence>
<dbReference type="Pfam" id="PF18876">
    <property type="entry name" value="AFF4_CHD"/>
    <property type="match status" value="1"/>
</dbReference>
<feature type="region of interest" description="Disordered" evidence="13">
    <location>
        <begin position="299"/>
        <end position="857"/>
    </location>
</feature>
<keyword evidence="4" id="KW-0217">Developmental protein</keyword>
<keyword evidence="16" id="KW-1185">Reference proteome</keyword>
<feature type="compositionally biased region" description="Polar residues" evidence="13">
    <location>
        <begin position="1497"/>
        <end position="1510"/>
    </location>
</feature>